<evidence type="ECO:0008006" key="3">
    <source>
        <dbReference type="Google" id="ProtNLM"/>
    </source>
</evidence>
<gene>
    <name evidence="1" type="ORF">RPMA_13045</name>
</gene>
<accession>A0ABX8A873</accession>
<evidence type="ECO:0000313" key="2">
    <source>
        <dbReference type="Proteomes" id="UP000682843"/>
    </source>
</evidence>
<keyword evidence="2" id="KW-1185">Reference proteome</keyword>
<protein>
    <recommendedName>
        <fullName evidence="3">Secreted protein</fullName>
    </recommendedName>
</protein>
<organism evidence="1 2">
    <name type="scientific">Tardiphaga alba</name>
    <dbReference type="NCBI Taxonomy" id="340268"/>
    <lineage>
        <taxon>Bacteria</taxon>
        <taxon>Pseudomonadati</taxon>
        <taxon>Pseudomonadota</taxon>
        <taxon>Alphaproteobacteria</taxon>
        <taxon>Hyphomicrobiales</taxon>
        <taxon>Nitrobacteraceae</taxon>
        <taxon>Tardiphaga</taxon>
    </lineage>
</organism>
<evidence type="ECO:0000313" key="1">
    <source>
        <dbReference type="EMBL" id="QUS39662.1"/>
    </source>
</evidence>
<reference evidence="1 2" key="1">
    <citation type="submission" date="2019-02" db="EMBL/GenBank/DDBJ databases">
        <title>Emended description of the genus Rhodopseudomonas and description of Rhodopseudomonas albus sp. nov., a non-phototrophic, heavy-metal-tolerant bacterium isolated from garden soil.</title>
        <authorList>
            <person name="Bao Z."/>
            <person name="Cao W.W."/>
            <person name="Sato Y."/>
            <person name="Nishizawa T."/>
            <person name="Zhao J."/>
            <person name="Guo Y."/>
            <person name="Ohta H."/>
        </authorList>
    </citation>
    <scope>NUCLEOTIDE SEQUENCE [LARGE SCALE GENOMIC DNA]</scope>
    <source>
        <strain evidence="1 2">SK50-23</strain>
    </source>
</reference>
<dbReference type="EMBL" id="CP036498">
    <property type="protein sequence ID" value="QUS39662.1"/>
    <property type="molecule type" value="Genomic_DNA"/>
</dbReference>
<sequence>MAWKILGDPFAILSRRIVASALIYGLTLTIRLTTSAGQDAPPPAPPIHKSSAPFYIMVKDRNYTFRDRPPISRICRNGCDRPLQLAAVLDCLPP</sequence>
<dbReference type="Proteomes" id="UP000682843">
    <property type="component" value="Chromosome"/>
</dbReference>
<dbReference type="RefSeq" id="WP_211913212.1">
    <property type="nucleotide sequence ID" value="NZ_CP036498.1"/>
</dbReference>
<proteinExistence type="predicted"/>
<name>A0ABX8A873_9BRAD</name>